<dbReference type="InterPro" id="IPR050991">
    <property type="entry name" value="ECM_Regulatory_Proteins"/>
</dbReference>
<dbReference type="PANTHER" id="PTHR46708">
    <property type="entry name" value="TENASCIN"/>
    <property type="match status" value="1"/>
</dbReference>
<dbReference type="STRING" id="6280.A0A0N4TZG6"/>
<keyword evidence="2" id="KW-0812">Transmembrane</keyword>
<dbReference type="Pfam" id="PF24942">
    <property type="entry name" value="Fn3_Dep-1_1st"/>
    <property type="match status" value="1"/>
</dbReference>
<reference evidence="4 5" key="2">
    <citation type="submission" date="2018-11" db="EMBL/GenBank/DDBJ databases">
        <authorList>
            <consortium name="Pathogen Informatics"/>
        </authorList>
    </citation>
    <scope>NUCLEOTIDE SEQUENCE [LARGE SCALE GENOMIC DNA]</scope>
</reference>
<dbReference type="AlphaFoldDB" id="A0A0N4TZG6"/>
<evidence type="ECO:0000256" key="1">
    <source>
        <dbReference type="ARBA" id="ARBA00022737"/>
    </source>
</evidence>
<feature type="transmembrane region" description="Helical" evidence="2">
    <location>
        <begin position="721"/>
        <end position="742"/>
    </location>
</feature>
<gene>
    <name evidence="4" type="ORF">BPAG_LOCUS14364</name>
</gene>
<accession>A0A0N4TZG6</accession>
<dbReference type="Proteomes" id="UP000278627">
    <property type="component" value="Unassembled WGS sequence"/>
</dbReference>
<dbReference type="Gene3D" id="2.60.40.10">
    <property type="entry name" value="Immunoglobulins"/>
    <property type="match status" value="2"/>
</dbReference>
<keyword evidence="1" id="KW-0677">Repeat</keyword>
<dbReference type="CDD" id="cd00063">
    <property type="entry name" value="FN3"/>
    <property type="match status" value="2"/>
</dbReference>
<dbReference type="InterPro" id="IPR056969">
    <property type="entry name" value="Fn3_Dep-1_6th"/>
</dbReference>
<dbReference type="WBParaSite" id="BPAG_0001443601-mRNA-1">
    <property type="protein sequence ID" value="BPAG_0001443601-mRNA-1"/>
    <property type="gene ID" value="BPAG_0001443601"/>
</dbReference>
<dbReference type="Pfam" id="PF24946">
    <property type="entry name" value="Fn3_Dep-1_4th"/>
    <property type="match status" value="1"/>
</dbReference>
<keyword evidence="2" id="KW-1133">Transmembrane helix</keyword>
<dbReference type="Pfam" id="PF24950">
    <property type="entry name" value="Fn3_Dep-1_6th"/>
    <property type="match status" value="1"/>
</dbReference>
<dbReference type="InterPro" id="IPR013783">
    <property type="entry name" value="Ig-like_fold"/>
</dbReference>
<protein>
    <submittedName>
        <fullName evidence="6">Protein-tyrosine-phosphatase</fullName>
    </submittedName>
</protein>
<feature type="domain" description="Fibronectin type-III" evidence="3">
    <location>
        <begin position="281"/>
        <end position="359"/>
    </location>
</feature>
<name>A0A0N4TZG6_BRUPA</name>
<evidence type="ECO:0000259" key="3">
    <source>
        <dbReference type="SMART" id="SM00060"/>
    </source>
</evidence>
<dbReference type="InterPro" id="IPR056970">
    <property type="entry name" value="Fn3_Dep-1_4th"/>
</dbReference>
<dbReference type="InterPro" id="IPR056968">
    <property type="entry name" value="Fn3_Dep-1_2nd"/>
</dbReference>
<feature type="domain" description="Fibronectin type-III" evidence="3">
    <location>
        <begin position="512"/>
        <end position="569"/>
    </location>
</feature>
<dbReference type="InterPro" id="IPR056966">
    <property type="entry name" value="Fn3_Dep-1_5th"/>
</dbReference>
<evidence type="ECO:0000256" key="2">
    <source>
        <dbReference type="SAM" id="Phobius"/>
    </source>
</evidence>
<proteinExistence type="predicted"/>
<keyword evidence="5" id="KW-1185">Reference proteome</keyword>
<dbReference type="InterPro" id="IPR003961">
    <property type="entry name" value="FN3_dom"/>
</dbReference>
<dbReference type="InterPro" id="IPR057482">
    <property type="entry name" value="Fn3_Dep-1_3rd"/>
</dbReference>
<dbReference type="PANTHER" id="PTHR46708:SF2">
    <property type="entry name" value="FIBRONECTIN TYPE-III DOMAIN-CONTAINING PROTEIN"/>
    <property type="match status" value="1"/>
</dbReference>
<reference evidence="6" key="1">
    <citation type="submission" date="2017-02" db="UniProtKB">
        <authorList>
            <consortium name="WormBaseParasite"/>
        </authorList>
    </citation>
    <scope>IDENTIFICATION</scope>
</reference>
<evidence type="ECO:0000313" key="5">
    <source>
        <dbReference type="Proteomes" id="UP000278627"/>
    </source>
</evidence>
<dbReference type="InterPro" id="IPR036116">
    <property type="entry name" value="FN3_sf"/>
</dbReference>
<dbReference type="Pfam" id="PF25300">
    <property type="entry name" value="Fn3_Dep-1_3rd"/>
    <property type="match status" value="1"/>
</dbReference>
<dbReference type="Pfam" id="PF24943">
    <property type="entry name" value="Fn3_Dep-1_2nd"/>
    <property type="match status" value="1"/>
</dbReference>
<dbReference type="EMBL" id="UZAD01013625">
    <property type="protein sequence ID" value="VDN95549.1"/>
    <property type="molecule type" value="Genomic_DNA"/>
</dbReference>
<dbReference type="Pfam" id="PF24940">
    <property type="entry name" value="Fn3_Dep-1_5th"/>
    <property type="match status" value="1"/>
</dbReference>
<evidence type="ECO:0000313" key="4">
    <source>
        <dbReference type="EMBL" id="VDN95549.1"/>
    </source>
</evidence>
<keyword evidence="2" id="KW-0472">Membrane</keyword>
<organism evidence="6">
    <name type="scientific">Brugia pahangi</name>
    <name type="common">Filarial nematode worm</name>
    <dbReference type="NCBI Taxonomy" id="6280"/>
    <lineage>
        <taxon>Eukaryota</taxon>
        <taxon>Metazoa</taxon>
        <taxon>Ecdysozoa</taxon>
        <taxon>Nematoda</taxon>
        <taxon>Chromadorea</taxon>
        <taxon>Rhabditida</taxon>
        <taxon>Spirurina</taxon>
        <taxon>Spiruromorpha</taxon>
        <taxon>Filarioidea</taxon>
        <taxon>Onchocercidae</taxon>
        <taxon>Brugia</taxon>
    </lineage>
</organism>
<sequence length="743" mass="84961">MVSRTFLQKPHIRYICSPFLEILNEELFIKTLRGDPKITTFVIDDSVLADNPNKSQVFHNSKSIRSRQLFQRSLSTLPDFSIEKNPRDRSTLLTVNLPRSPTNFGQFIAKVVDISPVVNLSERDINRTFLASPSDFKTISIHGLHPGHQYRANIIPFDFSVTVLGRRKGESQLIKEETVITDPVAPDFSSSNASVLSFHTNITLRALKPEKALQDIYQISYVQLDPLRHFPKLEVNDIPEQRYIEIYLGNLMPGQDYNVSITPQIKDIEGRPWNGILTTKPYAPENLTVIELNTSCLRLSWFLTSRTGADSILISYRLDNTNNPLTEVRFDLGNFTYNGLQLGRTYIFIAKAKKNSETSDDIKLLYTVKPKAPENLKILTDYEKRKFRLVMDIASESESYVEKCFVSLVNEKLNVIEKLSSVDSTNSTSAARECSIYVDLHPGQRYEVSAKTISENASSNIISKSFALQPAFDMETFGLQLSESDGTLMLKWPVAEMAQARLDDVWENIVGPDSTLHLRVDPLSKSMWHEQSKRFERRQYERDPLTIPKLRRGACYRVQIYTVTKSGIASAQKFEEFLRISAPKVNITTKEIAKSTASFRVILESPVIFDPPECNLHIVVLDIRNITIYDRTTPLTPEISPVVLEGLRPYHRYIIRSQVICGKINDMNCLPKLRAMEPIFFETRQDRPGPVRSLMVRILNPYSVQLFWLPPSLPNGIITHYIIGIHSVVCFFFNSFLVFFFFF</sequence>
<dbReference type="InterPro" id="IPR056967">
    <property type="entry name" value="Fn3_Dep-1_1st"/>
</dbReference>
<evidence type="ECO:0000313" key="6">
    <source>
        <dbReference type="WBParaSite" id="BPAG_0001443601-mRNA-1"/>
    </source>
</evidence>
<dbReference type="SUPFAM" id="SSF49265">
    <property type="entry name" value="Fibronectin type III"/>
    <property type="match status" value="2"/>
</dbReference>
<dbReference type="SMART" id="SM00060">
    <property type="entry name" value="FN3"/>
    <property type="match status" value="2"/>
</dbReference>